<keyword evidence="9" id="KW-0969">Cilium</keyword>
<reference evidence="9 10" key="1">
    <citation type="submission" date="2016-08" db="EMBL/GenBank/DDBJ databases">
        <authorList>
            <person name="Seilhamer J.J."/>
        </authorList>
    </citation>
    <scope>NUCLEOTIDE SEQUENCE [LARGE SCALE GENOMIC DNA]</scope>
    <source>
        <strain evidence="9 10">PH27A</strain>
    </source>
</reference>
<keyword evidence="1 7" id="KW-1003">Cell membrane</keyword>
<dbReference type="STRING" id="197479.BFW38_12050"/>
<dbReference type="Proteomes" id="UP000094291">
    <property type="component" value="Unassembled WGS sequence"/>
</dbReference>
<feature type="compositionally biased region" description="Polar residues" evidence="8">
    <location>
        <begin position="122"/>
        <end position="139"/>
    </location>
</feature>
<evidence type="ECO:0000256" key="1">
    <source>
        <dbReference type="ARBA" id="ARBA00022475"/>
    </source>
</evidence>
<dbReference type="PANTHER" id="PTHR38766">
    <property type="entry name" value="FLAGELLAR PROTEIN FLIO"/>
    <property type="match status" value="1"/>
</dbReference>
<proteinExistence type="inferred from homology"/>
<organism evidence="9 10">
    <name type="scientific">Terasakiispira papahanaumokuakeensis</name>
    <dbReference type="NCBI Taxonomy" id="197479"/>
    <lineage>
        <taxon>Bacteria</taxon>
        <taxon>Pseudomonadati</taxon>
        <taxon>Pseudomonadota</taxon>
        <taxon>Gammaproteobacteria</taxon>
        <taxon>Oceanospirillales</taxon>
        <taxon>Terasakiispira</taxon>
    </lineage>
</organism>
<name>A0A1E2VAV2_9GAMM</name>
<keyword evidence="4 7" id="KW-0472">Membrane</keyword>
<keyword evidence="9" id="KW-0966">Cell projection</keyword>
<keyword evidence="10" id="KW-1185">Reference proteome</keyword>
<evidence type="ECO:0000256" key="6">
    <source>
        <dbReference type="ARBA" id="ARBA00037937"/>
    </source>
</evidence>
<keyword evidence="9" id="KW-0282">Flagellum</keyword>
<keyword evidence="5 7" id="KW-0975">Bacterial flagellum</keyword>
<evidence type="ECO:0000256" key="2">
    <source>
        <dbReference type="ARBA" id="ARBA00022692"/>
    </source>
</evidence>
<evidence type="ECO:0000313" key="10">
    <source>
        <dbReference type="Proteomes" id="UP000094291"/>
    </source>
</evidence>
<dbReference type="GO" id="GO:0044781">
    <property type="term" value="P:bacterial-type flagellum organization"/>
    <property type="evidence" value="ECO:0007669"/>
    <property type="project" value="UniProtKB-UniRule"/>
</dbReference>
<evidence type="ECO:0000256" key="7">
    <source>
        <dbReference type="RuleBase" id="RU362064"/>
    </source>
</evidence>
<comment type="subcellular location">
    <subcellularLocation>
        <location evidence="7">Cell membrane</location>
    </subcellularLocation>
    <subcellularLocation>
        <location evidence="7">Bacterial flagellum basal body</location>
    </subcellularLocation>
</comment>
<feature type="region of interest" description="Disordered" evidence="8">
    <location>
        <begin position="117"/>
        <end position="139"/>
    </location>
</feature>
<dbReference type="AlphaFoldDB" id="A0A1E2VAV2"/>
<gene>
    <name evidence="9" type="ORF">BFW38_12050</name>
</gene>
<evidence type="ECO:0000256" key="5">
    <source>
        <dbReference type="ARBA" id="ARBA00023143"/>
    </source>
</evidence>
<dbReference type="InterPro" id="IPR022781">
    <property type="entry name" value="Flagellar_biosynth_FliO"/>
</dbReference>
<keyword evidence="2 7" id="KW-0812">Transmembrane</keyword>
<keyword evidence="3 7" id="KW-1133">Transmembrane helix</keyword>
<evidence type="ECO:0000256" key="8">
    <source>
        <dbReference type="SAM" id="MobiDB-lite"/>
    </source>
</evidence>
<sequence>MMLPPLAQASEASSVSGAGVGSSMLQMIAGLMVVIALILLLAWTAKRLRLTPNANTHGMKVIMTHALGQRERLMLVDIGGKHLLLGVTSHQISCLHVFDEPVDMTRPDNPGFKQILKHWRQPDTTSTPQGSTESRSSLD</sequence>
<feature type="transmembrane region" description="Helical" evidence="7">
    <location>
        <begin position="27"/>
        <end position="45"/>
    </location>
</feature>
<dbReference type="PANTHER" id="PTHR38766:SF1">
    <property type="entry name" value="FLAGELLAR PROTEIN FLIO"/>
    <property type="match status" value="1"/>
</dbReference>
<comment type="caution">
    <text evidence="9">The sequence shown here is derived from an EMBL/GenBank/DDBJ whole genome shotgun (WGS) entry which is preliminary data.</text>
</comment>
<dbReference type="InterPro" id="IPR052205">
    <property type="entry name" value="FliO/MopB"/>
</dbReference>
<evidence type="ECO:0000256" key="3">
    <source>
        <dbReference type="ARBA" id="ARBA00022989"/>
    </source>
</evidence>
<dbReference type="GO" id="GO:0009425">
    <property type="term" value="C:bacterial-type flagellum basal body"/>
    <property type="evidence" value="ECO:0007669"/>
    <property type="project" value="UniProtKB-SubCell"/>
</dbReference>
<dbReference type="RefSeq" id="WP_068999025.1">
    <property type="nucleotide sequence ID" value="NZ_MDTQ01000001.1"/>
</dbReference>
<dbReference type="EMBL" id="MDTQ01000001">
    <property type="protein sequence ID" value="ODC04148.1"/>
    <property type="molecule type" value="Genomic_DNA"/>
</dbReference>
<protein>
    <recommendedName>
        <fullName evidence="7">Flagellar protein</fullName>
    </recommendedName>
</protein>
<evidence type="ECO:0000313" key="9">
    <source>
        <dbReference type="EMBL" id="ODC04148.1"/>
    </source>
</evidence>
<dbReference type="NCBIfam" id="TIGR03500">
    <property type="entry name" value="FliO_TIGR"/>
    <property type="match status" value="1"/>
</dbReference>
<dbReference type="GO" id="GO:0005886">
    <property type="term" value="C:plasma membrane"/>
    <property type="evidence" value="ECO:0007669"/>
    <property type="project" value="UniProtKB-SubCell"/>
</dbReference>
<accession>A0A1E2VAV2</accession>
<dbReference type="Pfam" id="PF04347">
    <property type="entry name" value="FliO"/>
    <property type="match status" value="1"/>
</dbReference>
<evidence type="ECO:0000256" key="4">
    <source>
        <dbReference type="ARBA" id="ARBA00023136"/>
    </source>
</evidence>
<comment type="similarity">
    <text evidence="6 7">Belongs to the FliO/MopB family.</text>
</comment>